<organism evidence="4 5">
    <name type="scientific">Paenibacillus sepulcri</name>
    <dbReference type="NCBI Taxonomy" id="359917"/>
    <lineage>
        <taxon>Bacteria</taxon>
        <taxon>Bacillati</taxon>
        <taxon>Bacillota</taxon>
        <taxon>Bacilli</taxon>
        <taxon>Bacillales</taxon>
        <taxon>Paenibacillaceae</taxon>
        <taxon>Paenibacillus</taxon>
    </lineage>
</organism>
<keyword evidence="5" id="KW-1185">Reference proteome</keyword>
<dbReference type="EMBL" id="JAHZIK010001386">
    <property type="protein sequence ID" value="MBW7458879.1"/>
    <property type="molecule type" value="Genomic_DNA"/>
</dbReference>
<dbReference type="PANTHER" id="PTHR47572">
    <property type="entry name" value="LIPOPROTEIN-RELATED"/>
    <property type="match status" value="1"/>
</dbReference>
<evidence type="ECO:0000259" key="3">
    <source>
        <dbReference type="Pfam" id="PF08450"/>
    </source>
</evidence>
<accession>A0ABS7CDC7</accession>
<evidence type="ECO:0000256" key="1">
    <source>
        <dbReference type="ARBA" id="ARBA00008853"/>
    </source>
</evidence>
<dbReference type="PRINTS" id="PR01790">
    <property type="entry name" value="SMP30FAMILY"/>
</dbReference>
<dbReference type="SUPFAM" id="SSF63829">
    <property type="entry name" value="Calcium-dependent phosphotriesterase"/>
    <property type="match status" value="1"/>
</dbReference>
<dbReference type="Proteomes" id="UP001519887">
    <property type="component" value="Unassembled WGS sequence"/>
</dbReference>
<dbReference type="Pfam" id="PF08450">
    <property type="entry name" value="SGL"/>
    <property type="match status" value="1"/>
</dbReference>
<dbReference type="PANTHER" id="PTHR47572:SF4">
    <property type="entry name" value="LACTONASE DRP35"/>
    <property type="match status" value="1"/>
</dbReference>
<comment type="caution">
    <text evidence="4">The sequence shown here is derived from an EMBL/GenBank/DDBJ whole genome shotgun (WGS) entry which is preliminary data.</text>
</comment>
<dbReference type="InterPro" id="IPR051262">
    <property type="entry name" value="SMP-30/CGR1_Lactonase"/>
</dbReference>
<evidence type="ECO:0000256" key="2">
    <source>
        <dbReference type="ARBA" id="ARBA00022801"/>
    </source>
</evidence>
<keyword evidence="2" id="KW-0378">Hydrolase</keyword>
<feature type="domain" description="SMP-30/Gluconolactonase/LRE-like region" evidence="3">
    <location>
        <begin position="29"/>
        <end position="280"/>
    </location>
</feature>
<name>A0ABS7CDC7_9BACL</name>
<comment type="similarity">
    <text evidence="1">Belongs to the SMP-30/CGR1 family.</text>
</comment>
<reference evidence="4 5" key="1">
    <citation type="submission" date="2021-07" db="EMBL/GenBank/DDBJ databases">
        <title>Paenibacillus radiodurans sp. nov., isolated from the southeastern edge of Tengger Desert.</title>
        <authorList>
            <person name="Zhang G."/>
        </authorList>
    </citation>
    <scope>NUCLEOTIDE SEQUENCE [LARGE SCALE GENOMIC DNA]</scope>
    <source>
        <strain evidence="4 5">CCM 7311</strain>
    </source>
</reference>
<gene>
    <name evidence="4" type="ORF">K0U00_33015</name>
</gene>
<evidence type="ECO:0000313" key="4">
    <source>
        <dbReference type="EMBL" id="MBW7458879.1"/>
    </source>
</evidence>
<dbReference type="InterPro" id="IPR013658">
    <property type="entry name" value="SGL"/>
</dbReference>
<dbReference type="Gene3D" id="2.120.10.30">
    <property type="entry name" value="TolB, C-terminal domain"/>
    <property type="match status" value="1"/>
</dbReference>
<dbReference type="InterPro" id="IPR005511">
    <property type="entry name" value="SMP-30"/>
</dbReference>
<evidence type="ECO:0000313" key="5">
    <source>
        <dbReference type="Proteomes" id="UP001519887"/>
    </source>
</evidence>
<dbReference type="InterPro" id="IPR011042">
    <property type="entry name" value="6-blade_b-propeller_TolB-like"/>
</dbReference>
<dbReference type="RefSeq" id="WP_210046821.1">
    <property type="nucleotide sequence ID" value="NZ_JBHLVU010000030.1"/>
</dbReference>
<protein>
    <submittedName>
        <fullName evidence="4">SMP-30/gluconolactonase/LRE family protein</fullName>
    </submittedName>
</protein>
<proteinExistence type="inferred from homology"/>
<sequence length="294" mass="32209">MKIIRYNTLLDELIPEGREIHKLASGYSFAEGPVWCSRTNQLYFTDFPNHHIHTWSEADGARLYKEQSGRAIGLALDAEGRLLQCESLARRISRIEADGAVAALATHYQGKRLNNTNDVIVKKDGTIYFSDPYSAMLGDSRDLDYNGVFRYRPATGAVDLLVGDFERPNGLAFSPDESLLYINDTNKQHIKVYDTAPDGTVNPEGRIFAEMDAAMGPGAADGMKTDERGNVYVTGPGGIWIYAPSGEHLGRIELPEVAANLCFGSGAGSQRNDILYITASTSLYSVRLDVCGAM</sequence>